<evidence type="ECO:0000313" key="3">
    <source>
        <dbReference type="Proteomes" id="UP001497516"/>
    </source>
</evidence>
<dbReference type="EMBL" id="OZ034814">
    <property type="protein sequence ID" value="CAL1359488.1"/>
    <property type="molecule type" value="Genomic_DNA"/>
</dbReference>
<proteinExistence type="predicted"/>
<sequence length="117" mass="13030">MFEVSYAGTVVEASLVTSIRWVKRSSTIELLDKGGLGILPLQRQEKVLTLVAMMVLCGVVAVSRHRRFPRRKVAGGRRLLLLLVRGTMVAAYGVVGMGVQLLGVYFDTRVAREWVLW</sequence>
<accession>A0AAV2CSE0</accession>
<dbReference type="AlphaFoldDB" id="A0AAV2CSE0"/>
<feature type="transmembrane region" description="Helical" evidence="1">
    <location>
        <begin position="82"/>
        <end position="106"/>
    </location>
</feature>
<organism evidence="2 3">
    <name type="scientific">Linum trigynum</name>
    <dbReference type="NCBI Taxonomy" id="586398"/>
    <lineage>
        <taxon>Eukaryota</taxon>
        <taxon>Viridiplantae</taxon>
        <taxon>Streptophyta</taxon>
        <taxon>Embryophyta</taxon>
        <taxon>Tracheophyta</taxon>
        <taxon>Spermatophyta</taxon>
        <taxon>Magnoliopsida</taxon>
        <taxon>eudicotyledons</taxon>
        <taxon>Gunneridae</taxon>
        <taxon>Pentapetalae</taxon>
        <taxon>rosids</taxon>
        <taxon>fabids</taxon>
        <taxon>Malpighiales</taxon>
        <taxon>Linaceae</taxon>
        <taxon>Linum</taxon>
    </lineage>
</organism>
<dbReference type="Proteomes" id="UP001497516">
    <property type="component" value="Chromosome 10"/>
</dbReference>
<evidence type="ECO:0000256" key="1">
    <source>
        <dbReference type="SAM" id="Phobius"/>
    </source>
</evidence>
<evidence type="ECO:0000313" key="2">
    <source>
        <dbReference type="EMBL" id="CAL1359488.1"/>
    </source>
</evidence>
<keyword evidence="1" id="KW-0472">Membrane</keyword>
<keyword evidence="1" id="KW-0812">Transmembrane</keyword>
<protein>
    <submittedName>
        <fullName evidence="2">Uncharacterized protein</fullName>
    </submittedName>
</protein>
<reference evidence="2 3" key="1">
    <citation type="submission" date="2024-04" db="EMBL/GenBank/DDBJ databases">
        <authorList>
            <person name="Fracassetti M."/>
        </authorList>
    </citation>
    <scope>NUCLEOTIDE SEQUENCE [LARGE SCALE GENOMIC DNA]</scope>
</reference>
<feature type="transmembrane region" description="Helical" evidence="1">
    <location>
        <begin position="46"/>
        <end position="62"/>
    </location>
</feature>
<gene>
    <name evidence="2" type="ORF">LTRI10_LOCUS6970</name>
</gene>
<name>A0AAV2CSE0_9ROSI</name>
<keyword evidence="3" id="KW-1185">Reference proteome</keyword>
<keyword evidence="1" id="KW-1133">Transmembrane helix</keyword>